<sequence>MKRAEDIIQPQAHAAGYTLAGQRSPSLHLTMRRKPRATELHQVTRYLIATAEQQHEQPRHRCLLNPTGAWSSVLSREPHRPGHKPPRRAISAPIQPHPAPAFSAAPGQSSAIFRSCTTQPRRLLLRLSCRDPHCAPRRSLRCPRHRVRQRRHATPSPTRRPPHPAAHARCCVTRARRTANEGSAVSGRPSAAGRSLHRCRWPRVLLLMPDNPGYERGALAARVRHLRWLATPYNHGPP</sequence>
<feature type="region of interest" description="Disordered" evidence="1">
    <location>
        <begin position="142"/>
        <end position="167"/>
    </location>
</feature>
<feature type="region of interest" description="Disordered" evidence="1">
    <location>
        <begin position="74"/>
        <end position="106"/>
    </location>
</feature>
<evidence type="ECO:0000313" key="2">
    <source>
        <dbReference type="EMBL" id="KAJ1091940.1"/>
    </source>
</evidence>
<protein>
    <submittedName>
        <fullName evidence="2">Uncharacterized protein</fullName>
    </submittedName>
</protein>
<evidence type="ECO:0000256" key="1">
    <source>
        <dbReference type="SAM" id="MobiDB-lite"/>
    </source>
</evidence>
<comment type="caution">
    <text evidence="2">The sequence shown here is derived from an EMBL/GenBank/DDBJ whole genome shotgun (WGS) entry which is preliminary data.</text>
</comment>
<dbReference type="Proteomes" id="UP001066276">
    <property type="component" value="Chromosome 11"/>
</dbReference>
<evidence type="ECO:0000313" key="3">
    <source>
        <dbReference type="Proteomes" id="UP001066276"/>
    </source>
</evidence>
<feature type="compositionally biased region" description="Basic residues" evidence="1">
    <location>
        <begin position="142"/>
        <end position="153"/>
    </location>
</feature>
<gene>
    <name evidence="2" type="ORF">NDU88_005054</name>
</gene>
<accession>A0AAV7LWD1</accession>
<keyword evidence="3" id="KW-1185">Reference proteome</keyword>
<dbReference type="EMBL" id="JANPWB010000015">
    <property type="protein sequence ID" value="KAJ1091940.1"/>
    <property type="molecule type" value="Genomic_DNA"/>
</dbReference>
<organism evidence="2 3">
    <name type="scientific">Pleurodeles waltl</name>
    <name type="common">Iberian ribbed newt</name>
    <dbReference type="NCBI Taxonomy" id="8319"/>
    <lineage>
        <taxon>Eukaryota</taxon>
        <taxon>Metazoa</taxon>
        <taxon>Chordata</taxon>
        <taxon>Craniata</taxon>
        <taxon>Vertebrata</taxon>
        <taxon>Euteleostomi</taxon>
        <taxon>Amphibia</taxon>
        <taxon>Batrachia</taxon>
        <taxon>Caudata</taxon>
        <taxon>Salamandroidea</taxon>
        <taxon>Salamandridae</taxon>
        <taxon>Pleurodelinae</taxon>
        <taxon>Pleurodeles</taxon>
    </lineage>
</organism>
<proteinExistence type="predicted"/>
<reference evidence="2" key="1">
    <citation type="journal article" date="2022" name="bioRxiv">
        <title>Sequencing and chromosome-scale assembly of the giantPleurodeles waltlgenome.</title>
        <authorList>
            <person name="Brown T."/>
            <person name="Elewa A."/>
            <person name="Iarovenko S."/>
            <person name="Subramanian E."/>
            <person name="Araus A.J."/>
            <person name="Petzold A."/>
            <person name="Susuki M."/>
            <person name="Suzuki K.-i.T."/>
            <person name="Hayashi T."/>
            <person name="Toyoda A."/>
            <person name="Oliveira C."/>
            <person name="Osipova E."/>
            <person name="Leigh N.D."/>
            <person name="Simon A."/>
            <person name="Yun M.H."/>
        </authorList>
    </citation>
    <scope>NUCLEOTIDE SEQUENCE</scope>
    <source>
        <strain evidence="2">20211129_DDA</strain>
        <tissue evidence="2">Liver</tissue>
    </source>
</reference>
<name>A0AAV7LWD1_PLEWA</name>
<dbReference type="AlphaFoldDB" id="A0AAV7LWD1"/>